<dbReference type="EMBL" id="LT906446">
    <property type="protein sequence ID" value="SNV04397.1"/>
    <property type="molecule type" value="Genomic_DNA"/>
</dbReference>
<evidence type="ECO:0000256" key="7">
    <source>
        <dbReference type="ARBA" id="ARBA00023136"/>
    </source>
</evidence>
<evidence type="ECO:0000256" key="8">
    <source>
        <dbReference type="ARBA" id="ARBA00038436"/>
    </source>
</evidence>
<keyword evidence="6 9" id="KW-1133">Transmembrane helix</keyword>
<organism evidence="11 12">
    <name type="scientific">Megamonas hypermegale</name>
    <dbReference type="NCBI Taxonomy" id="158847"/>
    <lineage>
        <taxon>Bacteria</taxon>
        <taxon>Bacillati</taxon>
        <taxon>Bacillota</taxon>
        <taxon>Negativicutes</taxon>
        <taxon>Selenomonadales</taxon>
        <taxon>Selenomonadaceae</taxon>
        <taxon>Megamonas</taxon>
    </lineage>
</organism>
<feature type="transmembrane region" description="Helical" evidence="9">
    <location>
        <begin position="86"/>
        <end position="108"/>
    </location>
</feature>
<dbReference type="PANTHER" id="PTHR35011:SF2">
    <property type="entry name" value="2,3-DIKETO-L-GULONATE TRAP TRANSPORTER SMALL PERMEASE PROTEIN YIAM"/>
    <property type="match status" value="1"/>
</dbReference>
<dbReference type="PANTHER" id="PTHR35011">
    <property type="entry name" value="2,3-DIKETO-L-GULONATE TRAP TRANSPORTER SMALL PERMEASE PROTEIN YIAM"/>
    <property type="match status" value="1"/>
</dbReference>
<protein>
    <submittedName>
        <fullName evidence="11">2,3-diketo-L-gulonate TRAP transporter small permease protein yiaM</fullName>
    </submittedName>
</protein>
<feature type="transmembrane region" description="Helical" evidence="9">
    <location>
        <begin position="128"/>
        <end position="153"/>
    </location>
</feature>
<evidence type="ECO:0000256" key="3">
    <source>
        <dbReference type="ARBA" id="ARBA00022475"/>
    </source>
</evidence>
<keyword evidence="3" id="KW-1003">Cell membrane</keyword>
<dbReference type="GO" id="GO:0015740">
    <property type="term" value="P:C4-dicarboxylate transport"/>
    <property type="evidence" value="ECO:0007669"/>
    <property type="project" value="TreeGrafter"/>
</dbReference>
<keyword evidence="5 9" id="KW-0812">Transmembrane</keyword>
<dbReference type="InterPro" id="IPR007387">
    <property type="entry name" value="TRAP_DctQ"/>
</dbReference>
<dbReference type="RefSeq" id="WP_051177524.1">
    <property type="nucleotide sequence ID" value="NZ_LT906446.1"/>
</dbReference>
<dbReference type="AlphaFoldDB" id="A0A239U2Z9"/>
<evidence type="ECO:0000256" key="5">
    <source>
        <dbReference type="ARBA" id="ARBA00022692"/>
    </source>
</evidence>
<evidence type="ECO:0000313" key="11">
    <source>
        <dbReference type="EMBL" id="SNV04397.1"/>
    </source>
</evidence>
<keyword evidence="12" id="KW-1185">Reference proteome</keyword>
<gene>
    <name evidence="11" type="primary">yiaM</name>
    <name evidence="11" type="ORF">SAMEA4364220_01977</name>
</gene>
<proteinExistence type="inferred from homology"/>
<dbReference type="GO" id="GO:0022857">
    <property type="term" value="F:transmembrane transporter activity"/>
    <property type="evidence" value="ECO:0007669"/>
    <property type="project" value="TreeGrafter"/>
</dbReference>
<evidence type="ECO:0000256" key="9">
    <source>
        <dbReference type="SAM" id="Phobius"/>
    </source>
</evidence>
<dbReference type="Pfam" id="PF04290">
    <property type="entry name" value="DctQ"/>
    <property type="match status" value="1"/>
</dbReference>
<evidence type="ECO:0000259" key="10">
    <source>
        <dbReference type="Pfam" id="PF04290"/>
    </source>
</evidence>
<evidence type="ECO:0000256" key="1">
    <source>
        <dbReference type="ARBA" id="ARBA00004429"/>
    </source>
</evidence>
<comment type="similarity">
    <text evidence="8">Belongs to the TRAP transporter small permease family.</text>
</comment>
<accession>A0A239U2Z9</accession>
<keyword evidence="2" id="KW-0813">Transport</keyword>
<evidence type="ECO:0000256" key="4">
    <source>
        <dbReference type="ARBA" id="ARBA00022519"/>
    </source>
</evidence>
<feature type="domain" description="Tripartite ATP-independent periplasmic transporters DctQ component" evidence="10">
    <location>
        <begin position="23"/>
        <end position="154"/>
    </location>
</feature>
<dbReference type="InterPro" id="IPR055348">
    <property type="entry name" value="DctQ"/>
</dbReference>
<evidence type="ECO:0000256" key="6">
    <source>
        <dbReference type="ARBA" id="ARBA00022989"/>
    </source>
</evidence>
<dbReference type="GO" id="GO:0005886">
    <property type="term" value="C:plasma membrane"/>
    <property type="evidence" value="ECO:0007669"/>
    <property type="project" value="UniProtKB-SubCell"/>
</dbReference>
<dbReference type="eggNOG" id="COG3090">
    <property type="taxonomic scope" value="Bacteria"/>
</dbReference>
<keyword evidence="4" id="KW-0997">Cell inner membrane</keyword>
<sequence>MSTFDKIFGKIEEIIAGICLIVMSVLAFANVCARYFFHASFSFSDEITTYLFVLLSLMGAAIAAKRHEHLGFTVIEDLVSPKIKRVLNFISYLMAVVFSALIFYYGILMVISQYNLEQKTANMQWPEWIFGSFVPIGAFFVLVRFLQILIHIIKGKNRKEERKALEQQRQEEMM</sequence>
<comment type="subcellular location">
    <subcellularLocation>
        <location evidence="1">Cell inner membrane</location>
        <topology evidence="1">Multi-pass membrane protein</topology>
    </subcellularLocation>
</comment>
<feature type="transmembrane region" description="Helical" evidence="9">
    <location>
        <begin position="49"/>
        <end position="65"/>
    </location>
</feature>
<dbReference type="Proteomes" id="UP000215383">
    <property type="component" value="Chromosome 1"/>
</dbReference>
<feature type="transmembrane region" description="Helical" evidence="9">
    <location>
        <begin position="14"/>
        <end position="37"/>
    </location>
</feature>
<evidence type="ECO:0000313" key="12">
    <source>
        <dbReference type="Proteomes" id="UP000215383"/>
    </source>
</evidence>
<reference evidence="11 12" key="1">
    <citation type="submission" date="2017-06" db="EMBL/GenBank/DDBJ databases">
        <authorList>
            <consortium name="Pathogen Informatics"/>
        </authorList>
    </citation>
    <scope>NUCLEOTIDE SEQUENCE [LARGE SCALE GENOMIC DNA]</scope>
    <source>
        <strain evidence="11 12">NCTC10570</strain>
    </source>
</reference>
<keyword evidence="7 9" id="KW-0472">Membrane</keyword>
<dbReference type="GeneID" id="78507962"/>
<evidence type="ECO:0000256" key="2">
    <source>
        <dbReference type="ARBA" id="ARBA00022448"/>
    </source>
</evidence>
<name>A0A239U2Z9_9FIRM</name>